<evidence type="ECO:0000313" key="1">
    <source>
        <dbReference type="EMBL" id="QHT23036.1"/>
    </source>
</evidence>
<protein>
    <submittedName>
        <fullName evidence="1">Uncharacterized protein</fullName>
    </submittedName>
</protein>
<dbReference type="AlphaFoldDB" id="A0A6C0E1M1"/>
<accession>A0A6C0E1M1</accession>
<name>A0A6C0E1M1_9ZZZZ</name>
<sequence length="133" mass="16693">MTDNTEYLEPYYEIAYNNHRKYLELIKNLNDYPLRCFNGIMQKKYVFEQIRHTNELHWWIEEFLELWISSYSKEMLEDWLTSIREFRHNLNECMTYYVENNYLLPAEQSALKYICVDIRRLARRVKRRLRHKK</sequence>
<dbReference type="EMBL" id="MN739723">
    <property type="protein sequence ID" value="QHT23036.1"/>
    <property type="molecule type" value="Genomic_DNA"/>
</dbReference>
<proteinExistence type="predicted"/>
<reference evidence="1" key="1">
    <citation type="journal article" date="2020" name="Nature">
        <title>Giant virus diversity and host interactions through global metagenomics.</title>
        <authorList>
            <person name="Schulz F."/>
            <person name="Roux S."/>
            <person name="Paez-Espino D."/>
            <person name="Jungbluth S."/>
            <person name="Walsh D.A."/>
            <person name="Denef V.J."/>
            <person name="McMahon K.D."/>
            <person name="Konstantinidis K.T."/>
            <person name="Eloe-Fadrosh E.A."/>
            <person name="Kyrpides N.C."/>
            <person name="Woyke T."/>
        </authorList>
    </citation>
    <scope>NUCLEOTIDE SEQUENCE</scope>
    <source>
        <strain evidence="1">GVMAG-M-3300023179-114</strain>
    </source>
</reference>
<organism evidence="1">
    <name type="scientific">viral metagenome</name>
    <dbReference type="NCBI Taxonomy" id="1070528"/>
    <lineage>
        <taxon>unclassified sequences</taxon>
        <taxon>metagenomes</taxon>
        <taxon>organismal metagenomes</taxon>
    </lineage>
</organism>